<dbReference type="AlphaFoldDB" id="A0A1G7I8P3"/>
<gene>
    <name evidence="2" type="ORF">SAMN05660662_1061</name>
</gene>
<dbReference type="InterPro" id="IPR003870">
    <property type="entry name" value="DUF222"/>
</dbReference>
<evidence type="ECO:0000259" key="1">
    <source>
        <dbReference type="SMART" id="SM00507"/>
    </source>
</evidence>
<dbReference type="Proteomes" id="UP000199406">
    <property type="component" value="Unassembled WGS sequence"/>
</dbReference>
<evidence type="ECO:0000313" key="2">
    <source>
        <dbReference type="EMBL" id="SDF09055.1"/>
    </source>
</evidence>
<dbReference type="SMART" id="SM00507">
    <property type="entry name" value="HNHc"/>
    <property type="match status" value="1"/>
</dbReference>
<dbReference type="STRING" id="1550231.SAMN05660662_1061"/>
<accession>A0A1G7I8P3</accession>
<dbReference type="InterPro" id="IPR003615">
    <property type="entry name" value="HNH_nuc"/>
</dbReference>
<feature type="domain" description="HNH nuclease" evidence="1">
    <location>
        <begin position="422"/>
        <end position="474"/>
    </location>
</feature>
<dbReference type="EMBL" id="FNBT01000001">
    <property type="protein sequence ID" value="SDF09055.1"/>
    <property type="molecule type" value="Genomic_DNA"/>
</dbReference>
<dbReference type="RefSeq" id="WP_091763978.1">
    <property type="nucleotide sequence ID" value="NZ_FNBT01000001.1"/>
</dbReference>
<dbReference type="OrthoDB" id="5197219at2"/>
<dbReference type="Pfam" id="PF02720">
    <property type="entry name" value="DUF222"/>
    <property type="match status" value="1"/>
</dbReference>
<sequence>MSDGGSYGVTVTAAPVVALPFAVEMPPPDLDGRPVPLGRLMPAARRTPQEKARELERVVEVEARLAAYKAELVVSLARDRGRHDDPRPGTVGAPSPRWAREEVDEPLPEVSEFFADELALVLNCSRTGATVLAEHAHTLVERLPSTWAALADGALDCPRARAFAAELGWPARNTDPEVVAEVETAALSRAAELSVTKLRAFLRRELISRDASAAERRRKRAERSADVTVHSAEDGMAELRAFLPAPEAAAVHAAVDALAREAKLAGDVRPIGMLRAAFLTDAVLRPGDSGESTVSAHVTVIAPLPTLGGPSCDHPAEVLPRGARPAPVEPGEVDGHPITAGQLRDLLTQLDSLCPGGLQAPTGGSLGIALTDPATGALRATVSRAELERLVRRGCPTHPDGDCGCPVLDRPAPVDRYRHSPAQERFTRTRDRTCRQPGCTGRAAWTDLDHVVPHDDGGPTDCGNLCCLCRRHHRLKTHARGWRYAMTTDGVLSVTTPSGVTRMTRPPGWRAHADELAHRVATPTLDDSPPF</sequence>
<name>A0A1G7I8P3_9ACTN</name>
<keyword evidence="3" id="KW-1185">Reference proteome</keyword>
<dbReference type="CDD" id="cd00085">
    <property type="entry name" value="HNHc"/>
    <property type="match status" value="1"/>
</dbReference>
<reference evidence="3" key="1">
    <citation type="submission" date="2016-10" db="EMBL/GenBank/DDBJ databases">
        <authorList>
            <person name="Varghese N."/>
            <person name="Submissions S."/>
        </authorList>
    </citation>
    <scope>NUCLEOTIDE SEQUENCE [LARGE SCALE GENOMIC DNA]</scope>
    <source>
        <strain evidence="3">DSM 44268</strain>
    </source>
</reference>
<organism evidence="2 3">
    <name type="scientific">Blastococcus aurantiacus</name>
    <dbReference type="NCBI Taxonomy" id="1550231"/>
    <lineage>
        <taxon>Bacteria</taxon>
        <taxon>Bacillati</taxon>
        <taxon>Actinomycetota</taxon>
        <taxon>Actinomycetes</taxon>
        <taxon>Geodermatophilales</taxon>
        <taxon>Geodermatophilaceae</taxon>
        <taxon>Blastococcus</taxon>
    </lineage>
</organism>
<dbReference type="Gene3D" id="1.10.30.50">
    <property type="match status" value="1"/>
</dbReference>
<protein>
    <recommendedName>
        <fullName evidence="1">HNH nuclease domain-containing protein</fullName>
    </recommendedName>
</protein>
<proteinExistence type="predicted"/>
<evidence type="ECO:0000313" key="3">
    <source>
        <dbReference type="Proteomes" id="UP000199406"/>
    </source>
</evidence>